<organism evidence="1 2">
    <name type="scientific">Neolentinus lepideus HHB14362 ss-1</name>
    <dbReference type="NCBI Taxonomy" id="1314782"/>
    <lineage>
        <taxon>Eukaryota</taxon>
        <taxon>Fungi</taxon>
        <taxon>Dikarya</taxon>
        <taxon>Basidiomycota</taxon>
        <taxon>Agaricomycotina</taxon>
        <taxon>Agaricomycetes</taxon>
        <taxon>Gloeophyllales</taxon>
        <taxon>Gloeophyllaceae</taxon>
        <taxon>Neolentinus</taxon>
    </lineage>
</organism>
<sequence>MTVHIICVCPRRRPKSHLRSQIREPSGKHRGRLRLISFCTLVAVPAPRNASSTDSSIHVCLLRILLPFAEPICILPCAAPAHPWPAETTESP</sequence>
<keyword evidence="2" id="KW-1185">Reference proteome</keyword>
<evidence type="ECO:0000313" key="1">
    <source>
        <dbReference type="EMBL" id="KZT27141.1"/>
    </source>
</evidence>
<dbReference type="InParanoid" id="A0A165TT89"/>
<dbReference type="EMBL" id="KV425563">
    <property type="protein sequence ID" value="KZT27141.1"/>
    <property type="molecule type" value="Genomic_DNA"/>
</dbReference>
<dbReference type="AlphaFoldDB" id="A0A165TT89"/>
<evidence type="ECO:0000313" key="2">
    <source>
        <dbReference type="Proteomes" id="UP000076761"/>
    </source>
</evidence>
<name>A0A165TT89_9AGAM</name>
<accession>A0A165TT89</accession>
<dbReference type="Proteomes" id="UP000076761">
    <property type="component" value="Unassembled WGS sequence"/>
</dbReference>
<proteinExistence type="predicted"/>
<protein>
    <submittedName>
        <fullName evidence="1">Uncharacterized protein</fullName>
    </submittedName>
</protein>
<reference evidence="1 2" key="1">
    <citation type="journal article" date="2016" name="Mol. Biol. Evol.">
        <title>Comparative Genomics of Early-Diverging Mushroom-Forming Fungi Provides Insights into the Origins of Lignocellulose Decay Capabilities.</title>
        <authorList>
            <person name="Nagy L.G."/>
            <person name="Riley R."/>
            <person name="Tritt A."/>
            <person name="Adam C."/>
            <person name="Daum C."/>
            <person name="Floudas D."/>
            <person name="Sun H."/>
            <person name="Yadav J.S."/>
            <person name="Pangilinan J."/>
            <person name="Larsson K.H."/>
            <person name="Matsuura K."/>
            <person name="Barry K."/>
            <person name="Labutti K."/>
            <person name="Kuo R."/>
            <person name="Ohm R.A."/>
            <person name="Bhattacharya S.S."/>
            <person name="Shirouzu T."/>
            <person name="Yoshinaga Y."/>
            <person name="Martin F.M."/>
            <person name="Grigoriev I.V."/>
            <person name="Hibbett D.S."/>
        </authorList>
    </citation>
    <scope>NUCLEOTIDE SEQUENCE [LARGE SCALE GENOMIC DNA]</scope>
    <source>
        <strain evidence="1 2">HHB14362 ss-1</strain>
    </source>
</reference>
<gene>
    <name evidence="1" type="ORF">NEOLEDRAFT_158449</name>
</gene>